<feature type="chain" id="PRO_5025593396" evidence="1">
    <location>
        <begin position="17"/>
        <end position="136"/>
    </location>
</feature>
<keyword evidence="3" id="KW-1185">Reference proteome</keyword>
<name>A0A6A6VNX6_9PLEO</name>
<keyword evidence="1" id="KW-0732">Signal</keyword>
<sequence>MHHINLLLFLIPFTLGVPAPHPQLEEIPISPGLPLPTIPLPLSTSLNIPITAPTAFPSILPPVNITWTSRRRWSHWEPIPIFSKSCDCPNLATVARPCWVTDALMVSPLAARALGTCLERGPKVTNFGAEGERERA</sequence>
<evidence type="ECO:0000256" key="1">
    <source>
        <dbReference type="SAM" id="SignalP"/>
    </source>
</evidence>
<evidence type="ECO:0000313" key="3">
    <source>
        <dbReference type="Proteomes" id="UP000799440"/>
    </source>
</evidence>
<organism evidence="2 3">
    <name type="scientific">Sporormia fimetaria CBS 119925</name>
    <dbReference type="NCBI Taxonomy" id="1340428"/>
    <lineage>
        <taxon>Eukaryota</taxon>
        <taxon>Fungi</taxon>
        <taxon>Dikarya</taxon>
        <taxon>Ascomycota</taxon>
        <taxon>Pezizomycotina</taxon>
        <taxon>Dothideomycetes</taxon>
        <taxon>Pleosporomycetidae</taxon>
        <taxon>Pleosporales</taxon>
        <taxon>Sporormiaceae</taxon>
        <taxon>Sporormia</taxon>
    </lineage>
</organism>
<gene>
    <name evidence="2" type="ORF">M011DRAFT_114865</name>
</gene>
<protein>
    <submittedName>
        <fullName evidence="2">Uncharacterized protein</fullName>
    </submittedName>
</protein>
<dbReference type="EMBL" id="MU006562">
    <property type="protein sequence ID" value="KAF2751456.1"/>
    <property type="molecule type" value="Genomic_DNA"/>
</dbReference>
<evidence type="ECO:0000313" key="2">
    <source>
        <dbReference type="EMBL" id="KAF2751456.1"/>
    </source>
</evidence>
<accession>A0A6A6VNX6</accession>
<feature type="signal peptide" evidence="1">
    <location>
        <begin position="1"/>
        <end position="16"/>
    </location>
</feature>
<proteinExistence type="predicted"/>
<dbReference type="Proteomes" id="UP000799440">
    <property type="component" value="Unassembled WGS sequence"/>
</dbReference>
<dbReference type="OrthoDB" id="3692961at2759"/>
<dbReference type="AlphaFoldDB" id="A0A6A6VNX6"/>
<reference evidence="2" key="1">
    <citation type="journal article" date="2020" name="Stud. Mycol.">
        <title>101 Dothideomycetes genomes: a test case for predicting lifestyles and emergence of pathogens.</title>
        <authorList>
            <person name="Haridas S."/>
            <person name="Albert R."/>
            <person name="Binder M."/>
            <person name="Bloem J."/>
            <person name="Labutti K."/>
            <person name="Salamov A."/>
            <person name="Andreopoulos B."/>
            <person name="Baker S."/>
            <person name="Barry K."/>
            <person name="Bills G."/>
            <person name="Bluhm B."/>
            <person name="Cannon C."/>
            <person name="Castanera R."/>
            <person name="Culley D."/>
            <person name="Daum C."/>
            <person name="Ezra D."/>
            <person name="Gonzalez J."/>
            <person name="Henrissat B."/>
            <person name="Kuo A."/>
            <person name="Liang C."/>
            <person name="Lipzen A."/>
            <person name="Lutzoni F."/>
            <person name="Magnuson J."/>
            <person name="Mondo S."/>
            <person name="Nolan M."/>
            <person name="Ohm R."/>
            <person name="Pangilinan J."/>
            <person name="Park H.-J."/>
            <person name="Ramirez L."/>
            <person name="Alfaro M."/>
            <person name="Sun H."/>
            <person name="Tritt A."/>
            <person name="Yoshinaga Y."/>
            <person name="Zwiers L.-H."/>
            <person name="Turgeon B."/>
            <person name="Goodwin S."/>
            <person name="Spatafora J."/>
            <person name="Crous P."/>
            <person name="Grigoriev I."/>
        </authorList>
    </citation>
    <scope>NUCLEOTIDE SEQUENCE</scope>
    <source>
        <strain evidence="2">CBS 119925</strain>
    </source>
</reference>